<dbReference type="OrthoDB" id="5227693at2759"/>
<dbReference type="GeneID" id="28816331"/>
<gene>
    <name evidence="1" type="ORF">LY89DRAFT_306881</name>
</gene>
<evidence type="ECO:0000313" key="2">
    <source>
        <dbReference type="Proteomes" id="UP000070700"/>
    </source>
</evidence>
<dbReference type="KEGG" id="psco:LY89DRAFT_306881"/>
<reference evidence="1 2" key="1">
    <citation type="submission" date="2015-10" db="EMBL/GenBank/DDBJ databases">
        <title>Full genome of DAOMC 229536 Phialocephala scopiformis, a fungal endophyte of spruce producing the potent anti-insectan compound rugulosin.</title>
        <authorList>
            <consortium name="DOE Joint Genome Institute"/>
            <person name="Walker A.K."/>
            <person name="Frasz S.L."/>
            <person name="Seifert K.A."/>
            <person name="Miller J.D."/>
            <person name="Mondo S.J."/>
            <person name="Labutti K."/>
            <person name="Lipzen A."/>
            <person name="Dockter R."/>
            <person name="Kennedy M."/>
            <person name="Grigoriev I.V."/>
            <person name="Spatafora J.W."/>
        </authorList>
    </citation>
    <scope>NUCLEOTIDE SEQUENCE [LARGE SCALE GENOMIC DNA]</scope>
    <source>
        <strain evidence="1 2">CBS 120377</strain>
    </source>
</reference>
<name>A0A194XR73_MOLSC</name>
<dbReference type="RefSeq" id="XP_018077006.1">
    <property type="nucleotide sequence ID" value="XM_018206605.1"/>
</dbReference>
<evidence type="ECO:0000313" key="1">
    <source>
        <dbReference type="EMBL" id="KUJ22651.1"/>
    </source>
</evidence>
<sequence length="584" mass="66135">MSNASSNVDTNLAAAALAISLVALVAAVGQLLQQYFATADGYRRCHRSVMGDYGRKTRLHFRWRELRFETLYTTPEIFLVGNGAPSRVGQVLLTDSKDSREKSLVHDDGVQHDELLQGDGTDYQKIHPYSNHLIEATPKKPRSTNKRKKIYRGEMASWVPLLNPIHQKSGESLTPEEKFRDPSGFPPSNRRLPAIIFRERSWDFQPPDVVRPLAKTTLSDIAVIARRMGMKWKEFRPSDGILRAEGHSQTITSTTVRSLGIVLQYAYTGQNKRLHLAQFNLRKKFASGSIVQEQEEIYIPTATADRLGCGVLRTESLLGLPDLTISTQAEIVKSLSFLDRTGVSSAALSKMLKEDPEFKFRAADLVALTTPPARCLGSSLVQVPAPSDNTLGITTSSTGRRAFRQCLEEYIVVHRGEVGMPTQRALQICQEIGTHFAAWDHTDEFSKQDEQWVVMRDPKYLDIVQGHLHDLSLMLNEWEQDHTFRYINLLEIHIRMAIFSENGENSAQRVWVTDYKADVDGYFRLLPKIVEEMKTTGFYDRQMIVDAWVTMMLRAFCWGAIHFLVPGERVPIQYYGSQLPVYIG</sequence>
<proteinExistence type="predicted"/>
<keyword evidence="2" id="KW-1185">Reference proteome</keyword>
<organism evidence="1 2">
    <name type="scientific">Mollisia scopiformis</name>
    <name type="common">Conifer needle endophyte fungus</name>
    <name type="synonym">Phialocephala scopiformis</name>
    <dbReference type="NCBI Taxonomy" id="149040"/>
    <lineage>
        <taxon>Eukaryota</taxon>
        <taxon>Fungi</taxon>
        <taxon>Dikarya</taxon>
        <taxon>Ascomycota</taxon>
        <taxon>Pezizomycotina</taxon>
        <taxon>Leotiomycetes</taxon>
        <taxon>Helotiales</taxon>
        <taxon>Mollisiaceae</taxon>
        <taxon>Mollisia</taxon>
    </lineage>
</organism>
<dbReference type="InParanoid" id="A0A194XR73"/>
<accession>A0A194XR73</accession>
<dbReference type="EMBL" id="KQ947406">
    <property type="protein sequence ID" value="KUJ22651.1"/>
    <property type="molecule type" value="Genomic_DNA"/>
</dbReference>
<protein>
    <submittedName>
        <fullName evidence="1">Uncharacterized protein</fullName>
    </submittedName>
</protein>
<dbReference type="Proteomes" id="UP000070700">
    <property type="component" value="Unassembled WGS sequence"/>
</dbReference>
<dbReference type="AlphaFoldDB" id="A0A194XR73"/>